<feature type="transmembrane region" description="Helical" evidence="1">
    <location>
        <begin position="12"/>
        <end position="28"/>
    </location>
</feature>
<feature type="transmembrane region" description="Helical" evidence="1">
    <location>
        <begin position="350"/>
        <end position="368"/>
    </location>
</feature>
<feature type="transmembrane region" description="Helical" evidence="1">
    <location>
        <begin position="234"/>
        <end position="253"/>
    </location>
</feature>
<keyword evidence="1" id="KW-0472">Membrane</keyword>
<dbReference type="AlphaFoldDB" id="A0A2Z6T6W0"/>
<dbReference type="EMBL" id="BFBY01000006">
    <property type="protein sequence ID" value="GBG04994.1"/>
    <property type="molecule type" value="Genomic_DNA"/>
</dbReference>
<dbReference type="Proteomes" id="UP000257317">
    <property type="component" value="Unassembled WGS sequence"/>
</dbReference>
<accession>A0A2Z6T6W0</accession>
<evidence type="ECO:0000313" key="2">
    <source>
        <dbReference type="EMBL" id="GBG04994.1"/>
    </source>
</evidence>
<keyword evidence="1" id="KW-1133">Transmembrane helix</keyword>
<reference evidence="3" key="1">
    <citation type="submission" date="2018-03" db="EMBL/GenBank/DDBJ databases">
        <title>New taxa in the Lactobacillus gasseri group.</title>
        <authorList>
            <person name="Tanizawa Y."/>
            <person name="Tohno M."/>
            <person name="Endo A."/>
            <person name="Arita M."/>
        </authorList>
    </citation>
    <scope>NUCLEOTIDE SEQUENCE [LARGE SCALE GENOMIC DNA]</scope>
    <source>
        <strain evidence="3">DSM 24759</strain>
    </source>
</reference>
<protein>
    <recommendedName>
        <fullName evidence="4">Polysaccharide polymerase</fullName>
    </recommendedName>
</protein>
<feature type="transmembrane region" description="Helical" evidence="1">
    <location>
        <begin position="205"/>
        <end position="227"/>
    </location>
</feature>
<feature type="transmembrane region" description="Helical" evidence="1">
    <location>
        <begin position="116"/>
        <end position="138"/>
    </location>
</feature>
<dbReference type="RefSeq" id="WP_117118328.1">
    <property type="nucleotide sequence ID" value="NZ_BFBY01000006.1"/>
</dbReference>
<evidence type="ECO:0008006" key="4">
    <source>
        <dbReference type="Google" id="ProtNLM"/>
    </source>
</evidence>
<gene>
    <name evidence="2" type="ORF">LrDSM24759_09080</name>
</gene>
<evidence type="ECO:0000256" key="1">
    <source>
        <dbReference type="SAM" id="Phobius"/>
    </source>
</evidence>
<feature type="transmembrane region" description="Helical" evidence="1">
    <location>
        <begin position="72"/>
        <end position="104"/>
    </location>
</feature>
<evidence type="ECO:0000313" key="3">
    <source>
        <dbReference type="Proteomes" id="UP000257317"/>
    </source>
</evidence>
<feature type="transmembrane region" description="Helical" evidence="1">
    <location>
        <begin position="316"/>
        <end position="338"/>
    </location>
</feature>
<dbReference type="OrthoDB" id="2002115at2"/>
<feature type="transmembrane region" description="Helical" evidence="1">
    <location>
        <begin position="48"/>
        <end position="65"/>
    </location>
</feature>
<proteinExistence type="predicted"/>
<sequence length="398" mass="46391">MVKKVNKFDISEILYIFGAELYIFLGIIRDANFSLGQRALFNKINKGLSLFLMMILLISLIIQLKKLTNKKFFFILIFMIVEILIKINDGLLLPISFFLLIIAYPSTLKIEDFARYTYFTMFASILLVFVGCWSNLIIDSVIYRNGLTRHSMGFVTPNSYGNKIIILLFIRLCYGWNKKWKWYSILIWFILIGYTYFYANSRASFYFGLLIMILVIGKKYQVISLVLNKIIYKVPILMYCFNAIITLSAMIYFSNTQNSIYYGINNLVSNRLDYITSFYNLYGLKLWGTKNIEFVSWNEASRSYGLLKWFGIDNSYAYIAIVNGLIVLILFGIMYYFAQRKAFEDRNLGIEIYLTLFAIMGLTENYMMNYALNFSIFIFAAYLASHKEIENIGATNGE</sequence>
<keyword evidence="3" id="KW-1185">Reference proteome</keyword>
<name>A0A2Z6T6W0_9LACO</name>
<feature type="transmembrane region" description="Helical" evidence="1">
    <location>
        <begin position="180"/>
        <end position="199"/>
    </location>
</feature>
<comment type="caution">
    <text evidence="2">The sequence shown here is derived from an EMBL/GenBank/DDBJ whole genome shotgun (WGS) entry which is preliminary data.</text>
</comment>
<organism evidence="2 3">
    <name type="scientific">Lactobacillus rodentium</name>
    <dbReference type="NCBI Taxonomy" id="947835"/>
    <lineage>
        <taxon>Bacteria</taxon>
        <taxon>Bacillati</taxon>
        <taxon>Bacillota</taxon>
        <taxon>Bacilli</taxon>
        <taxon>Lactobacillales</taxon>
        <taxon>Lactobacillaceae</taxon>
        <taxon>Lactobacillus</taxon>
    </lineage>
</organism>
<keyword evidence="1" id="KW-0812">Transmembrane</keyword>